<name>A0A848J6Q1_9BACT</name>
<accession>A0A848J6Q1</accession>
<organism evidence="2 3">
    <name type="scientific">Marinigracilibium pacificum</name>
    <dbReference type="NCBI Taxonomy" id="2729599"/>
    <lineage>
        <taxon>Bacteria</taxon>
        <taxon>Pseudomonadati</taxon>
        <taxon>Bacteroidota</taxon>
        <taxon>Cytophagia</taxon>
        <taxon>Cytophagales</taxon>
        <taxon>Flammeovirgaceae</taxon>
        <taxon>Marinigracilibium</taxon>
    </lineage>
</organism>
<feature type="transmembrane region" description="Helical" evidence="1">
    <location>
        <begin position="148"/>
        <end position="165"/>
    </location>
</feature>
<evidence type="ECO:0000256" key="1">
    <source>
        <dbReference type="SAM" id="Phobius"/>
    </source>
</evidence>
<feature type="transmembrane region" description="Helical" evidence="1">
    <location>
        <begin position="12"/>
        <end position="37"/>
    </location>
</feature>
<dbReference type="EMBL" id="JABBNU010000006">
    <property type="protein sequence ID" value="NMM48792.1"/>
    <property type="molecule type" value="Genomic_DNA"/>
</dbReference>
<feature type="transmembrane region" description="Helical" evidence="1">
    <location>
        <begin position="245"/>
        <end position="266"/>
    </location>
</feature>
<dbReference type="InterPro" id="IPR011990">
    <property type="entry name" value="TPR-like_helical_dom_sf"/>
</dbReference>
<feature type="transmembrane region" description="Helical" evidence="1">
    <location>
        <begin position="313"/>
        <end position="332"/>
    </location>
</feature>
<evidence type="ECO:0000313" key="2">
    <source>
        <dbReference type="EMBL" id="NMM48792.1"/>
    </source>
</evidence>
<keyword evidence="1" id="KW-1133">Transmembrane helix</keyword>
<keyword evidence="1" id="KW-0812">Transmembrane</keyword>
<dbReference type="Proteomes" id="UP000559010">
    <property type="component" value="Unassembled WGS sequence"/>
</dbReference>
<evidence type="ECO:0000313" key="3">
    <source>
        <dbReference type="Proteomes" id="UP000559010"/>
    </source>
</evidence>
<feature type="transmembrane region" description="Helical" evidence="1">
    <location>
        <begin position="119"/>
        <end position="142"/>
    </location>
</feature>
<feature type="transmembrane region" description="Helical" evidence="1">
    <location>
        <begin position="383"/>
        <end position="403"/>
    </location>
</feature>
<proteinExistence type="predicted"/>
<feature type="transmembrane region" description="Helical" evidence="1">
    <location>
        <begin position="344"/>
        <end position="362"/>
    </location>
</feature>
<feature type="transmembrane region" description="Helical" evidence="1">
    <location>
        <begin position="214"/>
        <end position="233"/>
    </location>
</feature>
<keyword evidence="3" id="KW-1185">Reference proteome</keyword>
<dbReference type="Gene3D" id="1.25.40.10">
    <property type="entry name" value="Tetratricopeptide repeat domain"/>
    <property type="match status" value="1"/>
</dbReference>
<evidence type="ECO:0008006" key="4">
    <source>
        <dbReference type="Google" id="ProtNLM"/>
    </source>
</evidence>
<feature type="transmembrane region" description="Helical" evidence="1">
    <location>
        <begin position="94"/>
        <end position="112"/>
    </location>
</feature>
<dbReference type="SUPFAM" id="SSF48452">
    <property type="entry name" value="TPR-like"/>
    <property type="match status" value="1"/>
</dbReference>
<reference evidence="2 3" key="1">
    <citation type="submission" date="2020-04" db="EMBL/GenBank/DDBJ databases">
        <title>Flammeovirgaceae bacterium KN852 isolated from deep sea.</title>
        <authorList>
            <person name="Zhang D.-C."/>
        </authorList>
    </citation>
    <scope>NUCLEOTIDE SEQUENCE [LARGE SCALE GENOMIC DNA]</scope>
    <source>
        <strain evidence="2 3">KN852</strain>
    </source>
</reference>
<gene>
    <name evidence="2" type="ORF">HH304_10310</name>
</gene>
<dbReference type="AlphaFoldDB" id="A0A848J6Q1"/>
<sequence length="965" mass="109073">MTKFLIDTKNSVTARILIFVIALAFLGVAYWCISAYIQGSDKVFPWMEMISLQKSPQSVFSFSFITNQFNILAQNFVGLTSFGSGLMTIEEEPFLYHLIIFFLGFSVILSAIPALNKYYFYIGLSLAMLILIWSEIDALMLFGSIEKYPVIASVILILGPTFFFKFRSKQTKFGRRWMVNMMTILLFILMVINFSEVERPLMLLSANLIYGDLIIFGILVLFTAHDLLTLAAYYIGGNSKSNPTYLPFVFVFILLIGNLILLYLGFHEDFQSDLILAPAILMLVGAYLGGWISWRLKLKEGELIIQWENDGKFFYLGLGLVVFGLIAFQASTAIDTLLYSINDIIIFLQIGLLFSFFLYVFINFNQFLKQGIRIGDNLYRPKIIPYVSVFVLGAVIGIGLYFLSGQLITKYAKASHQSLLGDYHYFLDERQQAEVYFRRSRFIANRNIHANMAMASLMRLRGEKVREQVFYAEAVKLAPDLKAQLNAIRLLREEGRDFEALFSATDVEKYFENDPQYWITRGAAYANVKVYDSAVWSFERAYDLGFKEKAVSNIMAVERLLNIDEDTDSLLSLTGSEIRSDLFYGNWTSLQNLKRADIGSLKYAGSDSVLNKSSFILLNNAVVNKLINLNDSIVDLEPYRYQMKNAEFIGDIEQLSIFDNYLKGNFTSALYELAGLAGSSTGSYYRFLQGMIMGDMFHPGLAADYFLRAEASGFEGSAWVGILALLENGELEEAQSIYKDAIESGSTPPEYIKDHRLLLTEGIPESPEHEAVILKSILRKNPYSNITDLIGLDSISDGVIGLLVKYEVSKGRLSRARELTSGNIPLDRVSQMVLSGKALNEAPVTVREKVYNEFYSEYLKMSSDDLEAKSLKLLYEIPIILAISSELEKRGELLKANNVMANAFNTQPSNEVLQVEYVMSCAKSGLEDYARKTFVDIEKTIPSDSAQSIRKSIDELLVKPETDWE</sequence>
<feature type="transmembrane region" description="Helical" evidence="1">
    <location>
        <begin position="177"/>
        <end position="194"/>
    </location>
</feature>
<comment type="caution">
    <text evidence="2">The sequence shown here is derived from an EMBL/GenBank/DDBJ whole genome shotgun (WGS) entry which is preliminary data.</text>
</comment>
<dbReference type="RefSeq" id="WP_169681089.1">
    <property type="nucleotide sequence ID" value="NZ_JABBNU010000006.1"/>
</dbReference>
<protein>
    <recommendedName>
        <fullName evidence="4">Tetratricopeptide repeat protein</fullName>
    </recommendedName>
</protein>
<feature type="transmembrane region" description="Helical" evidence="1">
    <location>
        <begin position="272"/>
        <end position="292"/>
    </location>
</feature>
<keyword evidence="1" id="KW-0472">Membrane</keyword>